<reference evidence="1" key="1">
    <citation type="journal article" date="2012" name="ISME J.">
        <title>Roseobacter clade bacteria are abundant in coastal sediments and encode a novel combination of sulfur oxidation genes.</title>
        <authorList>
            <person name="Lenk S."/>
            <person name="Moraru C."/>
            <person name="Hahnke S."/>
            <person name="Arnds J."/>
            <person name="Richter M."/>
            <person name="Kube M."/>
            <person name="Reinhardt R."/>
            <person name="Brinkhoff T."/>
            <person name="Harder J."/>
            <person name="Amann R."/>
            <person name="Mussmann M."/>
        </authorList>
    </citation>
    <scope>NUCLEOTIDE SEQUENCE</scope>
</reference>
<keyword evidence="1" id="KW-0808">Transferase</keyword>
<proteinExistence type="predicted"/>
<protein>
    <submittedName>
        <fullName evidence="1">HPr kinase</fullName>
    </submittedName>
</protein>
<dbReference type="GO" id="GO:0016301">
    <property type="term" value="F:kinase activity"/>
    <property type="evidence" value="ECO:0007669"/>
    <property type="project" value="UniProtKB-KW"/>
</dbReference>
<sequence length="356" mass="39343">MLREDRTLQAQGLYINPGGLCIHIRSNSTEFIEQLAVYFSHVAVEACDAAVSIEAYDTDVLTLDVDWTDWPREPGKTGRKDAIHELADGRLLRKVRTGMLFLQSTEAVIAAGPCRALDNQVINFINSQYMNWLQRQGWLICHAAALDLNGHGVGIAGLSGGGKSTLMLALMDKPGVAYVTNDRLFIKRDNGTVRAAGIPKMPRINPGTIVHNPALHGLIGAARRSELLALPKDELWHLEEKHDAMIATLYGAERVLQESRLDTFLVLNWSRDTRDATRLDAVDLAARQDLLPAIMKSPGPFYQLADGSLYQASMCADPQLYLDALQGVQILEASGRVDTELLKDKLYTWITGRQAQ</sequence>
<dbReference type="NCBIfam" id="TIGR04355">
    <property type="entry name" value="HprK_rel_B"/>
    <property type="match status" value="1"/>
</dbReference>
<name>I1X553_9BACT</name>
<dbReference type="InterPro" id="IPR027417">
    <property type="entry name" value="P-loop_NTPase"/>
</dbReference>
<evidence type="ECO:0000313" key="1">
    <source>
        <dbReference type="EMBL" id="AFI78628.1"/>
    </source>
</evidence>
<dbReference type="AlphaFoldDB" id="I1X553"/>
<gene>
    <name evidence="1" type="ORF">ws643C1_0038</name>
</gene>
<dbReference type="InterPro" id="IPR027597">
    <property type="entry name" value="HprK-rel_B"/>
</dbReference>
<organism evidence="1">
    <name type="scientific">uncultured bacterium ws643C1</name>
    <dbReference type="NCBI Taxonomy" id="1131833"/>
    <lineage>
        <taxon>Bacteria</taxon>
        <taxon>environmental samples</taxon>
    </lineage>
</organism>
<dbReference type="Gene3D" id="3.40.50.300">
    <property type="entry name" value="P-loop containing nucleotide triphosphate hydrolases"/>
    <property type="match status" value="1"/>
</dbReference>
<accession>I1X553</accession>
<keyword evidence="1" id="KW-0418">Kinase</keyword>
<dbReference type="SUPFAM" id="SSF53795">
    <property type="entry name" value="PEP carboxykinase-like"/>
    <property type="match status" value="1"/>
</dbReference>
<dbReference type="EMBL" id="JQ256786">
    <property type="protein sequence ID" value="AFI78628.1"/>
    <property type="molecule type" value="Genomic_DNA"/>
</dbReference>